<comment type="caution">
    <text evidence="8">The sequence shown here is derived from an EMBL/GenBank/DDBJ whole genome shotgun (WGS) entry which is preliminary data.</text>
</comment>
<feature type="transmembrane region" description="Helical" evidence="7">
    <location>
        <begin position="208"/>
        <end position="226"/>
    </location>
</feature>
<feature type="transmembrane region" description="Helical" evidence="7">
    <location>
        <begin position="97"/>
        <end position="121"/>
    </location>
</feature>
<feature type="transmembrane region" description="Helical" evidence="7">
    <location>
        <begin position="54"/>
        <end position="77"/>
    </location>
</feature>
<proteinExistence type="predicted"/>
<organism evidence="8 9">
    <name type="scientific">Rhizodiscina lignyota</name>
    <dbReference type="NCBI Taxonomy" id="1504668"/>
    <lineage>
        <taxon>Eukaryota</taxon>
        <taxon>Fungi</taxon>
        <taxon>Dikarya</taxon>
        <taxon>Ascomycota</taxon>
        <taxon>Pezizomycotina</taxon>
        <taxon>Dothideomycetes</taxon>
        <taxon>Pleosporomycetidae</taxon>
        <taxon>Aulographales</taxon>
        <taxon>Rhizodiscinaceae</taxon>
        <taxon>Rhizodiscina</taxon>
    </lineage>
</organism>
<evidence type="ECO:0000313" key="9">
    <source>
        <dbReference type="Proteomes" id="UP000799772"/>
    </source>
</evidence>
<keyword evidence="9" id="KW-1185">Reference proteome</keyword>
<gene>
    <name evidence="8" type="ORF">NA57DRAFT_46815</name>
</gene>
<dbReference type="PIRSF" id="PIRSF006060">
    <property type="entry name" value="AA_transporter"/>
    <property type="match status" value="1"/>
</dbReference>
<protein>
    <submittedName>
        <fullName evidence="8">Choline transport protein</fullName>
    </submittedName>
</protein>
<name>A0A9P4I5D4_9PEZI</name>
<keyword evidence="5 7" id="KW-0472">Membrane</keyword>
<evidence type="ECO:0000256" key="1">
    <source>
        <dbReference type="ARBA" id="ARBA00004141"/>
    </source>
</evidence>
<evidence type="ECO:0000256" key="5">
    <source>
        <dbReference type="ARBA" id="ARBA00023136"/>
    </source>
</evidence>
<feature type="transmembrane region" description="Helical" evidence="7">
    <location>
        <begin position="492"/>
        <end position="513"/>
    </location>
</feature>
<dbReference type="PANTHER" id="PTHR45649">
    <property type="entry name" value="AMINO-ACID PERMEASE BAT1"/>
    <property type="match status" value="1"/>
</dbReference>
<evidence type="ECO:0000256" key="3">
    <source>
        <dbReference type="ARBA" id="ARBA00022692"/>
    </source>
</evidence>
<dbReference type="EMBL" id="ML978135">
    <property type="protein sequence ID" value="KAF2094154.1"/>
    <property type="molecule type" value="Genomic_DNA"/>
</dbReference>
<dbReference type="GO" id="GO:0022857">
    <property type="term" value="F:transmembrane transporter activity"/>
    <property type="evidence" value="ECO:0007669"/>
    <property type="project" value="InterPro"/>
</dbReference>
<feature type="transmembrane region" description="Helical" evidence="7">
    <location>
        <begin position="133"/>
        <end position="157"/>
    </location>
</feature>
<comment type="subcellular location">
    <subcellularLocation>
        <location evidence="1">Membrane</location>
        <topology evidence="1">Multi-pass membrane protein</topology>
    </subcellularLocation>
</comment>
<accession>A0A9P4I5D4</accession>
<dbReference type="InterPro" id="IPR002293">
    <property type="entry name" value="AA/rel_permease1"/>
</dbReference>
<keyword evidence="2" id="KW-0813">Transport</keyword>
<feature type="transmembrane region" description="Helical" evidence="7">
    <location>
        <begin position="177"/>
        <end position="196"/>
    </location>
</feature>
<feature type="transmembrane region" description="Helical" evidence="7">
    <location>
        <begin position="339"/>
        <end position="365"/>
    </location>
</feature>
<evidence type="ECO:0000256" key="7">
    <source>
        <dbReference type="SAM" id="Phobius"/>
    </source>
</evidence>
<feature type="transmembrane region" description="Helical" evidence="7">
    <location>
        <begin position="424"/>
        <end position="442"/>
    </location>
</feature>
<feature type="compositionally biased region" description="Basic and acidic residues" evidence="6">
    <location>
        <begin position="14"/>
        <end position="23"/>
    </location>
</feature>
<sequence length="531" mass="57445">MSESENGVTASQNENKRSVEEEYEKRRETIASIDHGIALNASGHKDQLKRHFNILHLCGLALTIDNAWIALGGSITISIFNGGPPGILYELLTAGFYYAFIGASIAELASAIPSAGGVYHWASVAGGPRFGRILGFFTGFVNFAGWIFDLASIVQIVSNASVQMYAVFHPDLVIHPWHVFVAFVLITWSACAFVIFCNRFMPTLQHVGTFLVIAGGLVTIIVVAAMPKTHASNAFVWKDFDNQTGWSGGVAFLTGVLNGAFTIGTPDAITHMAEELPRPKRDLPKGIFVQVGLGVLVAFLYGITISYAISDLDAVLSWPGSFPLAAIYNQATGDKGGTFGLLFIVFLSLLVCTISTLLMVSRIWWALARDNATPFPHIFSYVHETLSCPISATLLCGTMSWLFSVLCTGLGAIALGSKTAFQDLAGSFIILSTTSYALAIAPHLLSGRKNIPPGPFWMGKAGFLVNGLTVLFIVFFNIFFCFPYVLPVTVQAMNYNSVILVGVITLTGIWWLAWGLKMYPGPKIATIYGEH</sequence>
<keyword evidence="3 7" id="KW-0812">Transmembrane</keyword>
<dbReference type="PANTHER" id="PTHR45649:SF27">
    <property type="entry name" value="CHOLINE TRANSPORTER (EUROFUNG)"/>
    <property type="match status" value="1"/>
</dbReference>
<dbReference type="Pfam" id="PF13520">
    <property type="entry name" value="AA_permease_2"/>
    <property type="match status" value="1"/>
</dbReference>
<dbReference type="AlphaFoldDB" id="A0A9P4I5D4"/>
<dbReference type="GO" id="GO:0016020">
    <property type="term" value="C:membrane"/>
    <property type="evidence" value="ECO:0007669"/>
    <property type="project" value="UniProtKB-SubCell"/>
</dbReference>
<evidence type="ECO:0000256" key="6">
    <source>
        <dbReference type="SAM" id="MobiDB-lite"/>
    </source>
</evidence>
<evidence type="ECO:0000256" key="2">
    <source>
        <dbReference type="ARBA" id="ARBA00022448"/>
    </source>
</evidence>
<dbReference type="OrthoDB" id="3900342at2759"/>
<feature type="transmembrane region" description="Helical" evidence="7">
    <location>
        <begin position="246"/>
        <end position="266"/>
    </location>
</feature>
<evidence type="ECO:0000313" key="8">
    <source>
        <dbReference type="EMBL" id="KAF2094154.1"/>
    </source>
</evidence>
<dbReference type="Gene3D" id="1.20.1740.10">
    <property type="entry name" value="Amino acid/polyamine transporter I"/>
    <property type="match status" value="1"/>
</dbReference>
<feature type="compositionally biased region" description="Polar residues" evidence="6">
    <location>
        <begin position="1"/>
        <end position="13"/>
    </location>
</feature>
<feature type="transmembrane region" description="Helical" evidence="7">
    <location>
        <begin position="287"/>
        <end position="309"/>
    </location>
</feature>
<evidence type="ECO:0000256" key="4">
    <source>
        <dbReference type="ARBA" id="ARBA00022989"/>
    </source>
</evidence>
<keyword evidence="4 7" id="KW-1133">Transmembrane helix</keyword>
<dbReference type="Proteomes" id="UP000799772">
    <property type="component" value="Unassembled WGS sequence"/>
</dbReference>
<reference evidence="8" key="1">
    <citation type="journal article" date="2020" name="Stud. Mycol.">
        <title>101 Dothideomycetes genomes: a test case for predicting lifestyles and emergence of pathogens.</title>
        <authorList>
            <person name="Haridas S."/>
            <person name="Albert R."/>
            <person name="Binder M."/>
            <person name="Bloem J."/>
            <person name="Labutti K."/>
            <person name="Salamov A."/>
            <person name="Andreopoulos B."/>
            <person name="Baker S."/>
            <person name="Barry K."/>
            <person name="Bills G."/>
            <person name="Bluhm B."/>
            <person name="Cannon C."/>
            <person name="Castanera R."/>
            <person name="Culley D."/>
            <person name="Daum C."/>
            <person name="Ezra D."/>
            <person name="Gonzalez J."/>
            <person name="Henrissat B."/>
            <person name="Kuo A."/>
            <person name="Liang C."/>
            <person name="Lipzen A."/>
            <person name="Lutzoni F."/>
            <person name="Magnuson J."/>
            <person name="Mondo S."/>
            <person name="Nolan M."/>
            <person name="Ohm R."/>
            <person name="Pangilinan J."/>
            <person name="Park H.-J."/>
            <person name="Ramirez L."/>
            <person name="Alfaro M."/>
            <person name="Sun H."/>
            <person name="Tritt A."/>
            <person name="Yoshinaga Y."/>
            <person name="Zwiers L.-H."/>
            <person name="Turgeon B."/>
            <person name="Goodwin S."/>
            <person name="Spatafora J."/>
            <person name="Crous P."/>
            <person name="Grigoriev I."/>
        </authorList>
    </citation>
    <scope>NUCLEOTIDE SEQUENCE</scope>
    <source>
        <strain evidence="8">CBS 133067</strain>
    </source>
</reference>
<feature type="transmembrane region" description="Helical" evidence="7">
    <location>
        <begin position="463"/>
        <end position="486"/>
    </location>
</feature>
<feature type="region of interest" description="Disordered" evidence="6">
    <location>
        <begin position="1"/>
        <end position="23"/>
    </location>
</feature>